<feature type="compositionally biased region" description="Basic and acidic residues" evidence="11">
    <location>
        <begin position="669"/>
        <end position="688"/>
    </location>
</feature>
<evidence type="ECO:0000259" key="12">
    <source>
        <dbReference type="PROSITE" id="PS51192"/>
    </source>
</evidence>
<evidence type="ECO:0000256" key="6">
    <source>
        <dbReference type="ARBA" id="ARBA00022840"/>
    </source>
</evidence>
<dbReference type="InterPro" id="IPR000629">
    <property type="entry name" value="RNA-helicase_DEAD-box_CS"/>
</dbReference>
<evidence type="ECO:0000313" key="16">
    <source>
        <dbReference type="Proteomes" id="UP000294003"/>
    </source>
</evidence>
<comment type="caution">
    <text evidence="15">The sequence shown here is derived from an EMBL/GenBank/DDBJ whole genome shotgun (WGS) entry which is preliminary data.</text>
</comment>
<dbReference type="CDD" id="cd18787">
    <property type="entry name" value="SF2_C_DEAD"/>
    <property type="match status" value="1"/>
</dbReference>
<comment type="function">
    <text evidence="10">RNA helicase.</text>
</comment>
<evidence type="ECO:0000259" key="14">
    <source>
        <dbReference type="PROSITE" id="PS51195"/>
    </source>
</evidence>
<dbReference type="PANTHER" id="PTHR24031">
    <property type="entry name" value="RNA HELICASE"/>
    <property type="match status" value="1"/>
</dbReference>
<evidence type="ECO:0000256" key="2">
    <source>
        <dbReference type="ARBA" id="ARBA00022552"/>
    </source>
</evidence>
<feature type="domain" description="DEAD-box RNA helicase Q" evidence="14">
    <location>
        <begin position="82"/>
        <end position="111"/>
    </location>
</feature>
<dbReference type="InterPro" id="IPR014001">
    <property type="entry name" value="Helicase_ATP-bd"/>
</dbReference>
<evidence type="ECO:0000259" key="13">
    <source>
        <dbReference type="PROSITE" id="PS51194"/>
    </source>
</evidence>
<dbReference type="EMBL" id="QJNS01000544">
    <property type="protein sequence ID" value="RYO76838.1"/>
    <property type="molecule type" value="Genomic_DNA"/>
</dbReference>
<dbReference type="EC" id="3.6.4.13" evidence="10"/>
<accession>A0ABY0GVW4</accession>
<feature type="region of interest" description="Disordered" evidence="11">
    <location>
        <begin position="484"/>
        <end position="510"/>
    </location>
</feature>
<dbReference type="CDD" id="cd17964">
    <property type="entry name" value="DEADc_MSS116"/>
    <property type="match status" value="1"/>
</dbReference>
<evidence type="ECO:0000256" key="11">
    <source>
        <dbReference type="SAM" id="MobiDB-lite"/>
    </source>
</evidence>
<dbReference type="PROSITE" id="PS51192">
    <property type="entry name" value="HELICASE_ATP_BIND_1"/>
    <property type="match status" value="1"/>
</dbReference>
<comment type="catalytic activity">
    <reaction evidence="10">
        <text>ATP + H2O = ADP + phosphate + H(+)</text>
        <dbReference type="Rhea" id="RHEA:13065"/>
        <dbReference type="ChEBI" id="CHEBI:15377"/>
        <dbReference type="ChEBI" id="CHEBI:15378"/>
        <dbReference type="ChEBI" id="CHEBI:30616"/>
        <dbReference type="ChEBI" id="CHEBI:43474"/>
        <dbReference type="ChEBI" id="CHEBI:456216"/>
        <dbReference type="EC" id="3.6.4.13"/>
    </reaction>
</comment>
<comment type="domain">
    <text evidence="10">The Q motif is unique to and characteristic of the DEAD box family of RNA helicases and controls ATP binding and hydrolysis.</text>
</comment>
<dbReference type="InterPro" id="IPR011545">
    <property type="entry name" value="DEAD/DEAH_box_helicase_dom"/>
</dbReference>
<keyword evidence="3 9" id="KW-0547">Nucleotide-binding</keyword>
<evidence type="ECO:0000256" key="8">
    <source>
        <dbReference type="PROSITE-ProRule" id="PRU00552"/>
    </source>
</evidence>
<feature type="domain" description="Helicase ATP-binding" evidence="12">
    <location>
        <begin position="114"/>
        <end position="305"/>
    </location>
</feature>
<proteinExistence type="inferred from homology"/>
<evidence type="ECO:0000256" key="7">
    <source>
        <dbReference type="ARBA" id="ARBA00022884"/>
    </source>
</evidence>
<keyword evidence="5 9" id="KW-0347">Helicase</keyword>
<dbReference type="Gene3D" id="3.40.50.300">
    <property type="entry name" value="P-loop containing nucleotide triphosphate hydrolases"/>
    <property type="match status" value="2"/>
</dbReference>
<evidence type="ECO:0000256" key="4">
    <source>
        <dbReference type="ARBA" id="ARBA00022801"/>
    </source>
</evidence>
<evidence type="ECO:0000256" key="3">
    <source>
        <dbReference type="ARBA" id="ARBA00022741"/>
    </source>
</evidence>
<dbReference type="Pfam" id="PF00270">
    <property type="entry name" value="DEAD"/>
    <property type="match status" value="1"/>
</dbReference>
<dbReference type="SMART" id="SM00490">
    <property type="entry name" value="HELICc"/>
    <property type="match status" value="1"/>
</dbReference>
<keyword evidence="4 9" id="KW-0378">Hydrolase</keyword>
<dbReference type="PROSITE" id="PS51194">
    <property type="entry name" value="HELICASE_CTER"/>
    <property type="match status" value="1"/>
</dbReference>
<reference evidence="15 16" key="1">
    <citation type="submission" date="2018-06" db="EMBL/GenBank/DDBJ databases">
        <title>Complete Genomes of Monosporascus.</title>
        <authorList>
            <person name="Robinson A.J."/>
            <person name="Natvig D.O."/>
        </authorList>
    </citation>
    <scope>NUCLEOTIDE SEQUENCE [LARGE SCALE GENOMIC DNA]</scope>
    <source>
        <strain evidence="15 16">CBS 609.92</strain>
    </source>
</reference>
<comment type="subcellular location">
    <subcellularLocation>
        <location evidence="1">Nucleus</location>
        <location evidence="1">Nucleolus</location>
    </subcellularLocation>
</comment>
<name>A0ABY0GVW4_9PEZI</name>
<dbReference type="InterPro" id="IPR001650">
    <property type="entry name" value="Helicase_C-like"/>
</dbReference>
<dbReference type="Pfam" id="PF00271">
    <property type="entry name" value="Helicase_C"/>
    <property type="match status" value="1"/>
</dbReference>
<dbReference type="InterPro" id="IPR027417">
    <property type="entry name" value="P-loop_NTPase"/>
</dbReference>
<keyword evidence="6 9" id="KW-0067">ATP-binding</keyword>
<keyword evidence="2" id="KW-0698">rRNA processing</keyword>
<feature type="compositionally biased region" description="Gly residues" evidence="11">
    <location>
        <begin position="625"/>
        <end position="638"/>
    </location>
</feature>
<evidence type="ECO:0000256" key="9">
    <source>
        <dbReference type="RuleBase" id="RU000492"/>
    </source>
</evidence>
<organism evidence="15 16">
    <name type="scientific">Monosporascus cannonballus</name>
    <dbReference type="NCBI Taxonomy" id="155416"/>
    <lineage>
        <taxon>Eukaryota</taxon>
        <taxon>Fungi</taxon>
        <taxon>Dikarya</taxon>
        <taxon>Ascomycota</taxon>
        <taxon>Pezizomycotina</taxon>
        <taxon>Sordariomycetes</taxon>
        <taxon>Xylariomycetidae</taxon>
        <taxon>Xylariales</taxon>
        <taxon>Xylariales incertae sedis</taxon>
        <taxon>Monosporascus</taxon>
    </lineage>
</organism>
<dbReference type="PROSITE" id="PS00039">
    <property type="entry name" value="DEAD_ATP_HELICASE"/>
    <property type="match status" value="1"/>
</dbReference>
<dbReference type="Proteomes" id="UP000294003">
    <property type="component" value="Unassembled WGS sequence"/>
</dbReference>
<feature type="compositionally biased region" description="Low complexity" evidence="11">
    <location>
        <begin position="639"/>
        <end position="657"/>
    </location>
</feature>
<gene>
    <name evidence="15" type="ORF">DL762_009669</name>
</gene>
<feature type="domain" description="Helicase C-terminal" evidence="13">
    <location>
        <begin position="348"/>
        <end position="505"/>
    </location>
</feature>
<dbReference type="InterPro" id="IPR014014">
    <property type="entry name" value="RNA_helicase_DEAD_Q_motif"/>
</dbReference>
<keyword evidence="16" id="KW-1185">Reference proteome</keyword>
<feature type="short sequence motif" description="Q motif" evidence="8">
    <location>
        <begin position="82"/>
        <end position="111"/>
    </location>
</feature>
<feature type="region of interest" description="Disordered" evidence="11">
    <location>
        <begin position="583"/>
        <end position="688"/>
    </location>
</feature>
<evidence type="ECO:0000256" key="5">
    <source>
        <dbReference type="ARBA" id="ARBA00022806"/>
    </source>
</evidence>
<dbReference type="SMART" id="SM00487">
    <property type="entry name" value="DEXDc"/>
    <property type="match status" value="1"/>
</dbReference>
<sequence length="688" mass="75538">MFKASLQRHAQLGNVARRQIAAFALRPSRSQSVVLSTTRLSQAAIRSNALYQVLPRFYSAESAAVREDGDSASRSRLVTRFSELRNLGVDEKIVEALTEGMGYETMTDVQSLTINPAMKGVDLVAQAKTGTGKTLAFLIPVFQRVINAQPELARRGGYRNASSEDIRAIILSPTRELAEQIGVEARKLARGTGVVVQTAVGGTRKREAMINMQRNGCHILVATPGRLQDILSDPDARVAAPNLQALVLDEADRMLDVGFSDAIREILDLLPPIQQVDRQTLLFSATIPRDVVHLAKSMVKTNNFEFVQTISADDTPTHERVPQHVVAVNGYENWFPAILEIAHKGMEKASQDPSALPFKAIVFFSNTATVEYANQVFRRTSLGNRRFGIPILDIHSRLTQHARTRNADAFRRAKSAILLSSDVTARGMDFPGVSHVIQVGLPPDRDQYIHRIGRTGRAGNSGEGWLILAEEEIREARARLSGLPIQPNNSLETAKHVPGQDQASQEAARHFEEVSQGYEAAPRRMFRAVYMALLGQKMGRYLRIDDLIRLMNGWSSKGLGWPEPPAVSPRVAANRNLRGVQGVRIGHDEEEDEPRGFASSGGFDSRSGFQSGPRSGSRSGFQSGSRGGFQSGSRGGFKSGSQAGFQSGSRGGFQRSGRPSEDPFTSRFGRRDAGRGDRRFRNDIKPSF</sequence>
<evidence type="ECO:0000256" key="10">
    <source>
        <dbReference type="RuleBase" id="RU365068"/>
    </source>
</evidence>
<comment type="similarity">
    <text evidence="9">Belongs to the DEAD box helicase family.</text>
</comment>
<dbReference type="PROSITE" id="PS51195">
    <property type="entry name" value="Q_MOTIF"/>
    <property type="match status" value="1"/>
</dbReference>
<feature type="compositionally biased region" description="Low complexity" evidence="11">
    <location>
        <begin position="605"/>
        <end position="624"/>
    </location>
</feature>
<evidence type="ECO:0000256" key="1">
    <source>
        <dbReference type="ARBA" id="ARBA00004604"/>
    </source>
</evidence>
<evidence type="ECO:0000313" key="15">
    <source>
        <dbReference type="EMBL" id="RYO76838.1"/>
    </source>
</evidence>
<keyword evidence="7 10" id="KW-0694">RNA-binding</keyword>
<protein>
    <recommendedName>
        <fullName evidence="10">ATP-dependent RNA helicase</fullName>
        <ecNumber evidence="10">3.6.4.13</ecNumber>
    </recommendedName>
</protein>
<dbReference type="SUPFAM" id="SSF52540">
    <property type="entry name" value="P-loop containing nucleoside triphosphate hydrolases"/>
    <property type="match status" value="2"/>
</dbReference>